<dbReference type="GO" id="GO:0032259">
    <property type="term" value="P:methylation"/>
    <property type="evidence" value="ECO:0007669"/>
    <property type="project" value="UniProtKB-KW"/>
</dbReference>
<keyword evidence="2" id="KW-0489">Methyltransferase</keyword>
<dbReference type="PANTHER" id="PTHR34598:SF3">
    <property type="entry name" value="OXIDOREDUCTASE AN1597"/>
    <property type="match status" value="1"/>
</dbReference>
<accession>A0AA40BY06</accession>
<dbReference type="NCBIfam" id="NF041278">
    <property type="entry name" value="CmcJ_NvfI_EfuI"/>
    <property type="match status" value="1"/>
</dbReference>
<dbReference type="Proteomes" id="UP001174934">
    <property type="component" value="Unassembled WGS sequence"/>
</dbReference>
<protein>
    <submittedName>
        <fullName evidence="2">Methyltransferase-like protein</fullName>
    </submittedName>
</protein>
<keyword evidence="3" id="KW-1185">Reference proteome</keyword>
<sequence>MATEVLAPQAHVFAEPHASGDSHVQRRRHTVATSMNYWDDPGDGSAPLPIVVGRGTITNKRPTVRQDVVVTDVSGEEDKYTLSSHGFQYLVGRPSLEKDFVDDAKIDAEYKPECEQLIKDITGARRVFIFDHKVRRGPTHWHGLGQNNLANRGPVTRVHVDQSYDGAELVLRRWLPDEADELVKRRYQIINVWRPIKTILKDPIAVADARSIPEADLVAAKSLYSSINHTGETWTLRPSAAHRWYFKHKQTPDDVLLIKCFDSDTSVARRTPHSAFEDPATVGEEFRQSVEVRCLVFH</sequence>
<comment type="caution">
    <text evidence="2">The sequence shown here is derived from an EMBL/GenBank/DDBJ whole genome shotgun (WGS) entry which is preliminary data.</text>
</comment>
<evidence type="ECO:0000313" key="2">
    <source>
        <dbReference type="EMBL" id="KAK0617795.1"/>
    </source>
</evidence>
<dbReference type="EMBL" id="JAULSR010000005">
    <property type="protein sequence ID" value="KAK0617795.1"/>
    <property type="molecule type" value="Genomic_DNA"/>
</dbReference>
<dbReference type="InterPro" id="IPR044053">
    <property type="entry name" value="AsaB-like"/>
</dbReference>
<name>A0AA40BY06_9PEZI</name>
<comment type="similarity">
    <text evidence="1">Belongs to the asaB hydroxylase/desaturase family.</text>
</comment>
<proteinExistence type="inferred from homology"/>
<dbReference type="PANTHER" id="PTHR34598">
    <property type="entry name" value="BLL6449 PROTEIN"/>
    <property type="match status" value="1"/>
</dbReference>
<gene>
    <name evidence="2" type="ORF">B0T17DRAFT_618462</name>
</gene>
<evidence type="ECO:0000256" key="1">
    <source>
        <dbReference type="ARBA" id="ARBA00023604"/>
    </source>
</evidence>
<reference evidence="2" key="1">
    <citation type="submission" date="2023-06" db="EMBL/GenBank/DDBJ databases">
        <title>Genome-scale phylogeny and comparative genomics of the fungal order Sordariales.</title>
        <authorList>
            <consortium name="Lawrence Berkeley National Laboratory"/>
            <person name="Hensen N."/>
            <person name="Bonometti L."/>
            <person name="Westerberg I."/>
            <person name="Brannstrom I.O."/>
            <person name="Guillou S."/>
            <person name="Cros-Aarteil S."/>
            <person name="Calhoun S."/>
            <person name="Haridas S."/>
            <person name="Kuo A."/>
            <person name="Mondo S."/>
            <person name="Pangilinan J."/>
            <person name="Riley R."/>
            <person name="LaButti K."/>
            <person name="Andreopoulos B."/>
            <person name="Lipzen A."/>
            <person name="Chen C."/>
            <person name="Yanf M."/>
            <person name="Daum C."/>
            <person name="Ng V."/>
            <person name="Clum A."/>
            <person name="Steindorff A."/>
            <person name="Ohm R."/>
            <person name="Martin F."/>
            <person name="Silar P."/>
            <person name="Natvig D."/>
            <person name="Lalanne C."/>
            <person name="Gautier V."/>
            <person name="Ament-velasquez S.L."/>
            <person name="Kruys A."/>
            <person name="Hutchinson M.I."/>
            <person name="Powell A.J."/>
            <person name="Barry K."/>
            <person name="Miller A.N."/>
            <person name="Grigoriev I.V."/>
            <person name="Debuchy R."/>
            <person name="Gladieux P."/>
            <person name="Thoren M.H."/>
            <person name="Johannesson H."/>
        </authorList>
    </citation>
    <scope>NUCLEOTIDE SEQUENCE</scope>
    <source>
        <strain evidence="2">SMH3391-2</strain>
    </source>
</reference>
<evidence type="ECO:0000313" key="3">
    <source>
        <dbReference type="Proteomes" id="UP001174934"/>
    </source>
</evidence>
<dbReference type="AlphaFoldDB" id="A0AA40BY06"/>
<keyword evidence="2" id="KW-0808">Transferase</keyword>
<organism evidence="2 3">
    <name type="scientific">Bombardia bombarda</name>
    <dbReference type="NCBI Taxonomy" id="252184"/>
    <lineage>
        <taxon>Eukaryota</taxon>
        <taxon>Fungi</taxon>
        <taxon>Dikarya</taxon>
        <taxon>Ascomycota</taxon>
        <taxon>Pezizomycotina</taxon>
        <taxon>Sordariomycetes</taxon>
        <taxon>Sordariomycetidae</taxon>
        <taxon>Sordariales</taxon>
        <taxon>Lasiosphaeriaceae</taxon>
        <taxon>Bombardia</taxon>
    </lineage>
</organism>
<dbReference type="GO" id="GO:0008168">
    <property type="term" value="F:methyltransferase activity"/>
    <property type="evidence" value="ECO:0007669"/>
    <property type="project" value="UniProtKB-KW"/>
</dbReference>
<dbReference type="GO" id="GO:0016491">
    <property type="term" value="F:oxidoreductase activity"/>
    <property type="evidence" value="ECO:0007669"/>
    <property type="project" value="InterPro"/>
</dbReference>